<protein>
    <submittedName>
        <fullName evidence="1">DUF3800 domain-containing protein</fullName>
    </submittedName>
</protein>
<organism evidence="1 2">
    <name type="scientific">Arachnia propionica</name>
    <dbReference type="NCBI Taxonomy" id="1750"/>
    <lineage>
        <taxon>Bacteria</taxon>
        <taxon>Bacillati</taxon>
        <taxon>Actinomycetota</taxon>
        <taxon>Actinomycetes</taxon>
        <taxon>Propionibacteriales</taxon>
        <taxon>Propionibacteriaceae</taxon>
        <taxon>Arachnia</taxon>
    </lineage>
</organism>
<gene>
    <name evidence="1" type="ORF">J5A53_00830</name>
</gene>
<accession>A0AB37I4Y9</accession>
<evidence type="ECO:0000313" key="2">
    <source>
        <dbReference type="Proteomes" id="UP000677180"/>
    </source>
</evidence>
<reference evidence="1" key="1">
    <citation type="submission" date="2021-03" db="EMBL/GenBank/DDBJ databases">
        <title>Human Oral Microbial Genomes.</title>
        <authorList>
            <person name="Johnston C.D."/>
            <person name="Chen T."/>
            <person name="Dewhirst F.E."/>
        </authorList>
    </citation>
    <scope>NUCLEOTIDE SEQUENCE</scope>
    <source>
        <strain evidence="1">F0714</strain>
    </source>
</reference>
<sequence length="250" mass="27810">MNWESQSPLFGEVEKDWFRLPDDVPVSTIFVDESGAKNSSGGFFVVGFLKARESAALDREIRHLRQRHKFFEEMKFSGIKRESLRFFCDMVELVADSDVRVGGSVYDSRRSFIGRRATWEVQANMSAKLVVANVNKGELVNVFLDLVQTPHGETVAARVRDQANQKLGQRAVLGCYDLDSKSNNLLQVADVIAGSIAYARRSWAGDTPDAPGTEQTPKAKVAGRLRRALGLDTYDDVRAGKVNILTMNHG</sequence>
<name>A0AB37I4Y9_9ACTN</name>
<dbReference type="Pfam" id="PF12686">
    <property type="entry name" value="DUF3800"/>
    <property type="match status" value="1"/>
</dbReference>
<proteinExistence type="predicted"/>
<dbReference type="RefSeq" id="WP_051015092.1">
    <property type="nucleotide sequence ID" value="NZ_CP040007.1"/>
</dbReference>
<dbReference type="EMBL" id="CP072385">
    <property type="protein sequence ID" value="QUC11284.1"/>
    <property type="molecule type" value="Genomic_DNA"/>
</dbReference>
<dbReference type="AlphaFoldDB" id="A0AB37I4Y9"/>
<dbReference type="Proteomes" id="UP000677180">
    <property type="component" value="Chromosome"/>
</dbReference>
<evidence type="ECO:0000313" key="1">
    <source>
        <dbReference type="EMBL" id="QUC11284.1"/>
    </source>
</evidence>
<dbReference type="InterPro" id="IPR024524">
    <property type="entry name" value="DUF3800"/>
</dbReference>